<keyword evidence="8" id="KW-0560">Oxidoreductase</keyword>
<evidence type="ECO:0000256" key="4">
    <source>
        <dbReference type="ARBA" id="ARBA00022630"/>
    </source>
</evidence>
<evidence type="ECO:0000256" key="9">
    <source>
        <dbReference type="ARBA" id="ARBA00047776"/>
    </source>
</evidence>
<evidence type="ECO:0000259" key="10">
    <source>
        <dbReference type="PROSITE" id="PS51384"/>
    </source>
</evidence>
<dbReference type="InterPro" id="IPR001433">
    <property type="entry name" value="OxRdtase_FAD/NAD-bd"/>
</dbReference>
<keyword evidence="6" id="KW-0274">FAD</keyword>
<name>A0A426RU17_9SPHN</name>
<evidence type="ECO:0000256" key="2">
    <source>
        <dbReference type="ARBA" id="ARBA00008312"/>
    </source>
</evidence>
<dbReference type="InterPro" id="IPR008333">
    <property type="entry name" value="Cbr1-like_FAD-bd_dom"/>
</dbReference>
<keyword evidence="5" id="KW-0547">Nucleotide-binding</keyword>
<dbReference type="PANTHER" id="PTHR47878">
    <property type="entry name" value="OXIDOREDUCTASE FAD/NAD(P)-BINDING DOMAIN PROTEIN"/>
    <property type="match status" value="1"/>
</dbReference>
<feature type="domain" description="FAD-binding FR-type" evidence="10">
    <location>
        <begin position="1"/>
        <end position="101"/>
    </location>
</feature>
<dbReference type="InterPro" id="IPR017938">
    <property type="entry name" value="Riboflavin_synthase-like_b-brl"/>
</dbReference>
<dbReference type="Pfam" id="PF00175">
    <property type="entry name" value="NAD_binding_1"/>
    <property type="match status" value="1"/>
</dbReference>
<dbReference type="InterPro" id="IPR051930">
    <property type="entry name" value="FNR_type-1"/>
</dbReference>
<dbReference type="GO" id="GO:0034599">
    <property type="term" value="P:cellular response to oxidative stress"/>
    <property type="evidence" value="ECO:0007669"/>
    <property type="project" value="TreeGrafter"/>
</dbReference>
<comment type="catalytic activity">
    <reaction evidence="9">
        <text>2 reduced [2Fe-2S]-[ferredoxin] + NADP(+) + H(+) = 2 oxidized [2Fe-2S]-[ferredoxin] + NADPH</text>
        <dbReference type="Rhea" id="RHEA:20125"/>
        <dbReference type="Rhea" id="RHEA-COMP:10000"/>
        <dbReference type="Rhea" id="RHEA-COMP:10001"/>
        <dbReference type="ChEBI" id="CHEBI:15378"/>
        <dbReference type="ChEBI" id="CHEBI:33737"/>
        <dbReference type="ChEBI" id="CHEBI:33738"/>
        <dbReference type="ChEBI" id="CHEBI:57783"/>
        <dbReference type="ChEBI" id="CHEBI:58349"/>
        <dbReference type="EC" id="1.18.1.2"/>
    </reaction>
</comment>
<dbReference type="GO" id="GO:0042167">
    <property type="term" value="P:heme catabolic process"/>
    <property type="evidence" value="ECO:0007669"/>
    <property type="project" value="TreeGrafter"/>
</dbReference>
<dbReference type="InterPro" id="IPR033892">
    <property type="entry name" value="FNR_bac"/>
</dbReference>
<accession>A0A426RU17</accession>
<dbReference type="GO" id="GO:0000166">
    <property type="term" value="F:nucleotide binding"/>
    <property type="evidence" value="ECO:0007669"/>
    <property type="project" value="UniProtKB-KW"/>
</dbReference>
<comment type="caution">
    <text evidence="11">The sequence shown here is derived from an EMBL/GenBank/DDBJ whole genome shotgun (WGS) entry which is preliminary data.</text>
</comment>
<comment type="cofactor">
    <cofactor evidence="1">
        <name>FAD</name>
        <dbReference type="ChEBI" id="CHEBI:57692"/>
    </cofactor>
</comment>
<gene>
    <name evidence="11" type="ORF">D7D48_06540</name>
</gene>
<dbReference type="Pfam" id="PF00970">
    <property type="entry name" value="FAD_binding_6"/>
    <property type="match status" value="1"/>
</dbReference>
<dbReference type="SUPFAM" id="SSF52343">
    <property type="entry name" value="Ferredoxin reductase-like, C-terminal NADP-linked domain"/>
    <property type="match status" value="1"/>
</dbReference>
<dbReference type="OrthoDB" id="9784483at2"/>
<dbReference type="InterPro" id="IPR039261">
    <property type="entry name" value="FNR_nucleotide-bd"/>
</dbReference>
<dbReference type="PANTHER" id="PTHR47878:SF1">
    <property type="entry name" value="FLAVODOXIN_FERREDOXIN--NADP REDUCTASE"/>
    <property type="match status" value="1"/>
</dbReference>
<dbReference type="Gene3D" id="2.40.30.10">
    <property type="entry name" value="Translation factors"/>
    <property type="match status" value="1"/>
</dbReference>
<evidence type="ECO:0000256" key="3">
    <source>
        <dbReference type="ARBA" id="ARBA00013223"/>
    </source>
</evidence>
<proteinExistence type="inferred from homology"/>
<evidence type="ECO:0000256" key="7">
    <source>
        <dbReference type="ARBA" id="ARBA00022857"/>
    </source>
</evidence>
<dbReference type="CDD" id="cd06195">
    <property type="entry name" value="FNR1"/>
    <property type="match status" value="1"/>
</dbReference>
<dbReference type="InterPro" id="IPR017927">
    <property type="entry name" value="FAD-bd_FR_type"/>
</dbReference>
<dbReference type="EMBL" id="RWJI01000001">
    <property type="protein sequence ID" value="RRQ52493.1"/>
    <property type="molecule type" value="Genomic_DNA"/>
</dbReference>
<dbReference type="PROSITE" id="PS51384">
    <property type="entry name" value="FAD_FR"/>
    <property type="match status" value="1"/>
</dbReference>
<evidence type="ECO:0000256" key="6">
    <source>
        <dbReference type="ARBA" id="ARBA00022827"/>
    </source>
</evidence>
<dbReference type="PRINTS" id="PR00371">
    <property type="entry name" value="FPNCR"/>
</dbReference>
<keyword evidence="12" id="KW-1185">Reference proteome</keyword>
<dbReference type="Gene3D" id="3.40.50.80">
    <property type="entry name" value="Nucleotide-binding domain of ferredoxin-NADP reductase (FNR) module"/>
    <property type="match status" value="1"/>
</dbReference>
<evidence type="ECO:0000256" key="8">
    <source>
        <dbReference type="ARBA" id="ARBA00023002"/>
    </source>
</evidence>
<comment type="similarity">
    <text evidence="2">Belongs to the ferredoxin--NADP reductase type 1 family.</text>
</comment>
<dbReference type="AlphaFoldDB" id="A0A426RU17"/>
<evidence type="ECO:0000256" key="5">
    <source>
        <dbReference type="ARBA" id="ARBA00022741"/>
    </source>
</evidence>
<evidence type="ECO:0000313" key="11">
    <source>
        <dbReference type="EMBL" id="RRQ52493.1"/>
    </source>
</evidence>
<evidence type="ECO:0000256" key="1">
    <source>
        <dbReference type="ARBA" id="ARBA00001974"/>
    </source>
</evidence>
<dbReference type="GO" id="GO:0004324">
    <property type="term" value="F:ferredoxin-NADP+ reductase activity"/>
    <property type="evidence" value="ECO:0007669"/>
    <property type="project" value="UniProtKB-EC"/>
</dbReference>
<dbReference type="InterPro" id="IPR001709">
    <property type="entry name" value="Flavoprot_Pyr_Nucl_cyt_Rdtase"/>
</dbReference>
<organism evidence="11 12">
    <name type="scientific">Sphingorhabdus wooponensis</name>
    <dbReference type="NCBI Taxonomy" id="940136"/>
    <lineage>
        <taxon>Bacteria</taxon>
        <taxon>Pseudomonadati</taxon>
        <taxon>Pseudomonadota</taxon>
        <taxon>Alphaproteobacteria</taxon>
        <taxon>Sphingomonadales</taxon>
        <taxon>Sphingomonadaceae</taxon>
        <taxon>Sphingorhabdus</taxon>
    </lineage>
</organism>
<dbReference type="SUPFAM" id="SSF63380">
    <property type="entry name" value="Riboflavin synthase domain-like"/>
    <property type="match status" value="1"/>
</dbReference>
<keyword evidence="7" id="KW-0521">NADP</keyword>
<sequence>MAFSTVKVLTTHHWNKGLFSFSVSRPASFRFVSGQFVMIGLMVNGKPLMRAYSMASPFWDESLEFLSIIVPDGPLTSQLCKIQPGDEILLGAKPTGTLTLDALLPGKRLHLIGTGTGLAPWLSIIRDPEAYERYEKITVQHTVRQVEDLAFRDVLESQLADDPLVADEAKQKLIYDASVTKCPTWTGENRRITQRIESGDYPLDPEFDRVMLCGSMAMIKETGALLESLGFTEGAQSQPGTYVLERAFVG</sequence>
<dbReference type="Proteomes" id="UP000268553">
    <property type="component" value="Unassembled WGS sequence"/>
</dbReference>
<dbReference type="RefSeq" id="WP_125230510.1">
    <property type="nucleotide sequence ID" value="NZ_RWJI01000001.1"/>
</dbReference>
<protein>
    <recommendedName>
        <fullName evidence="3">ferredoxin--NADP(+) reductase</fullName>
        <ecNumber evidence="3">1.18.1.2</ecNumber>
    </recommendedName>
</protein>
<dbReference type="EC" id="1.18.1.2" evidence="3"/>
<keyword evidence="4" id="KW-0285">Flavoprotein</keyword>
<evidence type="ECO:0000313" key="12">
    <source>
        <dbReference type="Proteomes" id="UP000268553"/>
    </source>
</evidence>
<reference evidence="11 12" key="1">
    <citation type="submission" date="2018-12" db="EMBL/GenBank/DDBJ databases">
        <authorList>
            <person name="Kim S.-J."/>
            <person name="Jung G.-Y."/>
        </authorList>
    </citation>
    <scope>NUCLEOTIDE SEQUENCE [LARGE SCALE GENOMIC DNA]</scope>
    <source>
        <strain evidence="11 12">03SU3-P</strain>
    </source>
</reference>